<name>A0A2T3BF30_AMORE</name>
<evidence type="ECO:0000256" key="1">
    <source>
        <dbReference type="ARBA" id="ARBA00006484"/>
    </source>
</evidence>
<keyword evidence="3" id="KW-0560">Oxidoreductase</keyword>
<dbReference type="FunFam" id="3.40.50.720:FF:000281">
    <property type="entry name" value="Uncharacterized oxidoreductase YIR035C"/>
    <property type="match status" value="1"/>
</dbReference>
<evidence type="ECO:0000313" key="5">
    <source>
        <dbReference type="EMBL" id="PSS28016.1"/>
    </source>
</evidence>
<dbReference type="InParanoid" id="A0A2T3BF30"/>
<dbReference type="PANTHER" id="PTHR43008">
    <property type="entry name" value="BENZIL REDUCTASE"/>
    <property type="match status" value="1"/>
</dbReference>
<dbReference type="RefSeq" id="XP_024725541.1">
    <property type="nucleotide sequence ID" value="XM_024867271.1"/>
</dbReference>
<dbReference type="SMART" id="SM00822">
    <property type="entry name" value="PKS_KR"/>
    <property type="match status" value="1"/>
</dbReference>
<dbReference type="Gene3D" id="3.40.50.720">
    <property type="entry name" value="NAD(P)-binding Rossmann-like Domain"/>
    <property type="match status" value="1"/>
</dbReference>
<dbReference type="InterPro" id="IPR020904">
    <property type="entry name" value="Sc_DH/Rdtase_CS"/>
</dbReference>
<comment type="similarity">
    <text evidence="1">Belongs to the short-chain dehydrogenases/reductases (SDR) family.</text>
</comment>
<dbReference type="PROSITE" id="PS00061">
    <property type="entry name" value="ADH_SHORT"/>
    <property type="match status" value="1"/>
</dbReference>
<protein>
    <recommendedName>
        <fullName evidence="4">Ketoreductase domain-containing protein</fullName>
    </recommendedName>
</protein>
<dbReference type="GO" id="GO:0050664">
    <property type="term" value="F:oxidoreductase activity, acting on NAD(P)H, oxygen as acceptor"/>
    <property type="evidence" value="ECO:0007669"/>
    <property type="project" value="TreeGrafter"/>
</dbReference>
<reference evidence="5 6" key="1">
    <citation type="journal article" date="2018" name="New Phytol.">
        <title>Comparative genomics and transcriptomics depict ericoid mycorrhizal fungi as versatile saprotrophs and plant mutualists.</title>
        <authorList>
            <person name="Martino E."/>
            <person name="Morin E."/>
            <person name="Grelet G.A."/>
            <person name="Kuo A."/>
            <person name="Kohler A."/>
            <person name="Daghino S."/>
            <person name="Barry K.W."/>
            <person name="Cichocki N."/>
            <person name="Clum A."/>
            <person name="Dockter R.B."/>
            <person name="Hainaut M."/>
            <person name="Kuo R.C."/>
            <person name="LaButti K."/>
            <person name="Lindahl B.D."/>
            <person name="Lindquist E.A."/>
            <person name="Lipzen A."/>
            <person name="Khouja H.R."/>
            <person name="Magnuson J."/>
            <person name="Murat C."/>
            <person name="Ohm R.A."/>
            <person name="Singer S.W."/>
            <person name="Spatafora J.W."/>
            <person name="Wang M."/>
            <person name="Veneault-Fourrey C."/>
            <person name="Henrissat B."/>
            <person name="Grigoriev I.V."/>
            <person name="Martin F.M."/>
            <person name="Perotto S."/>
        </authorList>
    </citation>
    <scope>NUCLEOTIDE SEQUENCE [LARGE SCALE GENOMIC DNA]</scope>
    <source>
        <strain evidence="5 6">ATCC 22711</strain>
    </source>
</reference>
<dbReference type="CDD" id="cd05367">
    <property type="entry name" value="SPR-like_SDR_c"/>
    <property type="match status" value="1"/>
</dbReference>
<dbReference type="EMBL" id="KZ679006">
    <property type="protein sequence ID" value="PSS28016.1"/>
    <property type="molecule type" value="Genomic_DNA"/>
</dbReference>
<dbReference type="InterPro" id="IPR057326">
    <property type="entry name" value="KR_dom"/>
</dbReference>
<keyword evidence="2" id="KW-0521">NADP</keyword>
<dbReference type="InterPro" id="IPR002347">
    <property type="entry name" value="SDR_fam"/>
</dbReference>
<gene>
    <name evidence="5" type="ORF">M430DRAFT_38711</name>
</gene>
<dbReference type="PANTHER" id="PTHR43008:SF8">
    <property type="entry name" value="BENZIL REDUCTASE ((S)-BENZOIN FORMING) IRC24"/>
    <property type="match status" value="1"/>
</dbReference>
<dbReference type="STRING" id="857342.A0A2T3BF30"/>
<proteinExistence type="inferred from homology"/>
<sequence length="252" mass="27412">MSASKSIIVTGASRGIGLAIAKYLLQHSHKVFLVARSAGPLEALKSEYPGQVEFLAADLSDFSAGPKAVELALKAFSQIDGLIVNHGTLTPVKRIADSTPEEWRSLYDVNFFSAVAFIKPAIPLLRKTHGRIILTSSGAATGVYKAWGAYGSSKAAMNHLAMTLSAEEPEITSVSIRPGVIDTEMQRVVREHNTVMDPDEAERFKSLYEGGKLLRPEQPGHVIAKLSVEADKELSGKFLSWDEEILDKYQDS</sequence>
<dbReference type="AlphaFoldDB" id="A0A2T3BF30"/>
<dbReference type="PRINTS" id="PR00081">
    <property type="entry name" value="GDHRDH"/>
</dbReference>
<evidence type="ECO:0000259" key="4">
    <source>
        <dbReference type="SMART" id="SM00822"/>
    </source>
</evidence>
<keyword evidence="6" id="KW-1185">Reference proteome</keyword>
<dbReference type="FunCoup" id="A0A2T3BF30">
    <property type="interactions" value="117"/>
</dbReference>
<dbReference type="GeneID" id="36575352"/>
<feature type="domain" description="Ketoreductase" evidence="4">
    <location>
        <begin position="5"/>
        <end position="184"/>
    </location>
</feature>
<accession>A0A2T3BF30</accession>
<dbReference type="SUPFAM" id="SSF51735">
    <property type="entry name" value="NAD(P)-binding Rossmann-fold domains"/>
    <property type="match status" value="1"/>
</dbReference>
<organism evidence="5 6">
    <name type="scientific">Amorphotheca resinae ATCC 22711</name>
    <dbReference type="NCBI Taxonomy" id="857342"/>
    <lineage>
        <taxon>Eukaryota</taxon>
        <taxon>Fungi</taxon>
        <taxon>Dikarya</taxon>
        <taxon>Ascomycota</taxon>
        <taxon>Pezizomycotina</taxon>
        <taxon>Leotiomycetes</taxon>
        <taxon>Helotiales</taxon>
        <taxon>Amorphothecaceae</taxon>
        <taxon>Amorphotheca</taxon>
    </lineage>
</organism>
<dbReference type="Proteomes" id="UP000241818">
    <property type="component" value="Unassembled WGS sequence"/>
</dbReference>
<evidence type="ECO:0000313" key="6">
    <source>
        <dbReference type="Proteomes" id="UP000241818"/>
    </source>
</evidence>
<dbReference type="InterPro" id="IPR036291">
    <property type="entry name" value="NAD(P)-bd_dom_sf"/>
</dbReference>
<dbReference type="Pfam" id="PF00106">
    <property type="entry name" value="adh_short"/>
    <property type="match status" value="1"/>
</dbReference>
<dbReference type="OrthoDB" id="153074at2759"/>
<evidence type="ECO:0000256" key="2">
    <source>
        <dbReference type="ARBA" id="ARBA00022857"/>
    </source>
</evidence>
<evidence type="ECO:0000256" key="3">
    <source>
        <dbReference type="ARBA" id="ARBA00023002"/>
    </source>
</evidence>